<evidence type="ECO:0000259" key="9">
    <source>
        <dbReference type="Pfam" id="PF00999"/>
    </source>
</evidence>
<evidence type="ECO:0000256" key="7">
    <source>
        <dbReference type="SAM" id="MobiDB-lite"/>
    </source>
</evidence>
<dbReference type="AlphaFoldDB" id="A0A383UIT0"/>
<feature type="transmembrane region" description="Helical" evidence="8">
    <location>
        <begin position="132"/>
        <end position="155"/>
    </location>
</feature>
<name>A0A383UIT0_BLUHO</name>
<dbReference type="InterPro" id="IPR050794">
    <property type="entry name" value="CPA2_transporter"/>
</dbReference>
<feature type="region of interest" description="Disordered" evidence="7">
    <location>
        <begin position="450"/>
        <end position="472"/>
    </location>
</feature>
<evidence type="ECO:0000256" key="3">
    <source>
        <dbReference type="ARBA" id="ARBA00022692"/>
    </source>
</evidence>
<accession>A0A383UIT0</accession>
<dbReference type="VEuPathDB" id="FungiDB:BLGHR1_10474"/>
<evidence type="ECO:0000256" key="8">
    <source>
        <dbReference type="SAM" id="Phobius"/>
    </source>
</evidence>
<feature type="domain" description="Cation/H+ exchanger transmembrane" evidence="9">
    <location>
        <begin position="49"/>
        <end position="433"/>
    </location>
</feature>
<feature type="transmembrane region" description="Helical" evidence="8">
    <location>
        <begin position="418"/>
        <end position="438"/>
    </location>
</feature>
<dbReference type="GO" id="GO:1902600">
    <property type="term" value="P:proton transmembrane transport"/>
    <property type="evidence" value="ECO:0007669"/>
    <property type="project" value="InterPro"/>
</dbReference>
<dbReference type="InterPro" id="IPR038770">
    <property type="entry name" value="Na+/solute_symporter_sf"/>
</dbReference>
<keyword evidence="6 8" id="KW-0472">Membrane</keyword>
<dbReference type="Pfam" id="PF00999">
    <property type="entry name" value="Na_H_Exchanger"/>
    <property type="match status" value="1"/>
</dbReference>
<feature type="transmembrane region" description="Helical" evidence="8">
    <location>
        <begin position="167"/>
        <end position="190"/>
    </location>
</feature>
<feature type="transmembrane region" description="Helical" evidence="8">
    <location>
        <begin position="38"/>
        <end position="59"/>
    </location>
</feature>
<dbReference type="PANTHER" id="PTHR32468:SF0">
    <property type="entry name" value="K(+)_H(+) ANTIPORTER 1"/>
    <property type="match status" value="1"/>
</dbReference>
<comment type="subcellular location">
    <subcellularLocation>
        <location evidence="1">Membrane</location>
        <topology evidence="1">Multi-pass membrane protein</topology>
    </subcellularLocation>
</comment>
<evidence type="ECO:0000256" key="5">
    <source>
        <dbReference type="ARBA" id="ARBA00023065"/>
    </source>
</evidence>
<feature type="transmembrane region" description="Helical" evidence="8">
    <location>
        <begin position="272"/>
        <end position="288"/>
    </location>
</feature>
<evidence type="ECO:0000256" key="1">
    <source>
        <dbReference type="ARBA" id="ARBA00004141"/>
    </source>
</evidence>
<keyword evidence="4 8" id="KW-1133">Transmembrane helix</keyword>
<sequence length="877" mass="96359">MPTPNTVVGSNSSSNGIKLEEGVLDGSSPVVYNPNNPISLFIVQAGIIIILCHLLHLLLSKLRQPRVISEVIGGIILGPSVLMRIPGFEATIFPAESIPNLNLVANIGLILFLFLVGLEVEMRMFLTNWRLALSVGVASMVLPFGLGCAISWGLFQEFDTEFKAVNIGVFMLFVGTAFSITAFPVLCRILTELKLISSPVGITVLAAGVANDVTGWILLALCIALINNGSGISALYVLLCCIGWLLFLVFAIRPVFIWLLRRSGAFQNGPNQSMIMITLLLVFLSSWFTGIIGVHAIFGAFLVGLICPREGGFAVKVTEKIEDLVSVIFLPLYFALSGLSTNLALLNNGITWAYVVGVIVVAFFGKIIGSTLAARAFKMRWRESFTVGVLMSCKGLVEIIVLNIGLQANILSTKIFTIFVLMALVTTVTTTPLAMSLYPPQYQRRLKDSKFKNSSECEGNPSRDESTGSQENLMTKQIVPAQRLLVYLRQGILPGVFTFIALLGGDKPTSSIKTIQMGFKTREDSELKIVPVLSEYAMLKKPLEVHGLHLLELTDRTSSVMQGSMVGERNYRDLVLDAFLTFARLHNLAASGTVSLVSESEYSETLIREAENRLADLILIPWCEASTLTDTDAAHEVLSCTSQDAFVRKTLELAPKNIAIFINQGIQSQNLHSVPLLAPIVDWSHHVVLPFFGGRDDRYAFRFVLQLAQCNSNTKVSIIHLKVQSSKHHDNTPSEISHEMSSIDVNSTQKPKTDVIINETSIADDTVFLKKHREMLPKALSERVEFFEVMTASPLSDCISHVKLRVGNHQNAGDIVICGRKSLQLRFREDVDFPNSTYNPELRKTLGIVAESLISNFIPASLLVFQSSKEVLDSKPK</sequence>
<dbReference type="InterPro" id="IPR006153">
    <property type="entry name" value="Cation/H_exchanger_TM"/>
</dbReference>
<evidence type="ECO:0000313" key="11">
    <source>
        <dbReference type="Proteomes" id="UP000275772"/>
    </source>
</evidence>
<feature type="transmembrane region" description="Helical" evidence="8">
    <location>
        <begin position="101"/>
        <end position="120"/>
    </location>
</feature>
<evidence type="ECO:0000313" key="10">
    <source>
        <dbReference type="EMBL" id="SZE99742.1"/>
    </source>
</evidence>
<feature type="transmembrane region" description="Helical" evidence="8">
    <location>
        <begin position="71"/>
        <end position="95"/>
    </location>
</feature>
<evidence type="ECO:0000256" key="6">
    <source>
        <dbReference type="ARBA" id="ARBA00023136"/>
    </source>
</evidence>
<dbReference type="PANTHER" id="PTHR32468">
    <property type="entry name" value="CATION/H + ANTIPORTER"/>
    <property type="match status" value="1"/>
</dbReference>
<keyword evidence="3 8" id="KW-0812">Transmembrane</keyword>
<dbReference type="GO" id="GO:0015297">
    <property type="term" value="F:antiporter activity"/>
    <property type="evidence" value="ECO:0007669"/>
    <property type="project" value="InterPro"/>
</dbReference>
<feature type="transmembrane region" description="Helical" evidence="8">
    <location>
        <begin position="484"/>
        <end position="504"/>
    </location>
</feature>
<evidence type="ECO:0000256" key="4">
    <source>
        <dbReference type="ARBA" id="ARBA00022989"/>
    </source>
</evidence>
<feature type="transmembrane region" description="Helical" evidence="8">
    <location>
        <begin position="232"/>
        <end position="260"/>
    </location>
</feature>
<evidence type="ECO:0000256" key="2">
    <source>
        <dbReference type="ARBA" id="ARBA00022448"/>
    </source>
</evidence>
<reference evidence="10 11" key="1">
    <citation type="submission" date="2017-11" db="EMBL/GenBank/DDBJ databases">
        <authorList>
            <person name="Kracher B."/>
        </authorList>
    </citation>
    <scope>NUCLEOTIDE SEQUENCE [LARGE SCALE GENOMIC DNA]</scope>
    <source>
        <strain evidence="10 11">RACE1</strain>
    </source>
</reference>
<dbReference type="EMBL" id="UNSH01000002">
    <property type="protein sequence ID" value="SZE99742.1"/>
    <property type="molecule type" value="Genomic_DNA"/>
</dbReference>
<organism evidence="10 11">
    <name type="scientific">Blumeria hordei</name>
    <name type="common">Barley powdery mildew</name>
    <name type="synonym">Blumeria graminis f. sp. hordei</name>
    <dbReference type="NCBI Taxonomy" id="2867405"/>
    <lineage>
        <taxon>Eukaryota</taxon>
        <taxon>Fungi</taxon>
        <taxon>Dikarya</taxon>
        <taxon>Ascomycota</taxon>
        <taxon>Pezizomycotina</taxon>
        <taxon>Leotiomycetes</taxon>
        <taxon>Erysiphales</taxon>
        <taxon>Erysiphaceae</taxon>
        <taxon>Blumeria</taxon>
    </lineage>
</organism>
<feature type="transmembrane region" description="Helical" evidence="8">
    <location>
        <begin position="352"/>
        <end position="373"/>
    </location>
</feature>
<gene>
    <name evidence="10" type="ORF">BLGHR1_10474</name>
</gene>
<dbReference type="GO" id="GO:0016020">
    <property type="term" value="C:membrane"/>
    <property type="evidence" value="ECO:0007669"/>
    <property type="project" value="UniProtKB-SubCell"/>
</dbReference>
<dbReference type="Gene3D" id="1.20.1530.20">
    <property type="match status" value="1"/>
</dbReference>
<feature type="transmembrane region" description="Helical" evidence="8">
    <location>
        <begin position="385"/>
        <end position="406"/>
    </location>
</feature>
<feature type="transmembrane region" description="Helical" evidence="8">
    <location>
        <begin position="324"/>
        <end position="346"/>
    </location>
</feature>
<keyword evidence="5" id="KW-0406">Ion transport</keyword>
<proteinExistence type="predicted"/>
<keyword evidence="2" id="KW-0813">Transport</keyword>
<feature type="compositionally biased region" description="Basic and acidic residues" evidence="7">
    <location>
        <begin position="450"/>
        <end position="466"/>
    </location>
</feature>
<protein>
    <recommendedName>
        <fullName evidence="9">Cation/H+ exchanger transmembrane domain-containing protein</fullName>
    </recommendedName>
</protein>
<dbReference type="Proteomes" id="UP000275772">
    <property type="component" value="Unassembled WGS sequence"/>
</dbReference>